<feature type="transmembrane region" description="Helical" evidence="7">
    <location>
        <begin position="303"/>
        <end position="320"/>
    </location>
</feature>
<feature type="transmembrane region" description="Helical" evidence="7">
    <location>
        <begin position="340"/>
        <end position="358"/>
    </location>
</feature>
<dbReference type="PANTHER" id="PTHR23514:SF3">
    <property type="entry name" value="BYPASS OF STOP CODON PROTEIN 6"/>
    <property type="match status" value="1"/>
</dbReference>
<evidence type="ECO:0000256" key="4">
    <source>
        <dbReference type="ARBA" id="ARBA00022692"/>
    </source>
</evidence>
<name>A0A1I1DWR8_9SPHI</name>
<feature type="transmembrane region" description="Helical" evidence="7">
    <location>
        <begin position="131"/>
        <end position="150"/>
    </location>
</feature>
<feature type="transmembrane region" description="Helical" evidence="7">
    <location>
        <begin position="102"/>
        <end position="119"/>
    </location>
</feature>
<dbReference type="STRING" id="623281.SAMN05421747_101148"/>
<sequence length="555" mass="60751">MFDSKWIKYSQHLLIKRCVQKDKAIILAAITTKLLNYYNGIMTEETKTTGDVPVGKPDMLLFYACVISLVATSFGFVLRAFVLNDWGAEFQLTQTQLGEISGVGLWPFAISIVLFSLIVDKVGYKTSMVFAFLFHVASAVVTIFATGYWMLYVGTFMMALGNGIVEAVVNPVVATMFPKQKTKWLAILHAGWPGGLVLGGLLALAWGPETSWKLKIALILIPTLLYGIMMATRRFAANERVQAGVSYLEMLKELGGVGALLITALIVFQLGQVFGWGTWVSVAVTLVIALGFGLYVKSWGRPLFIVLLLVMVPLAITELGTDSWISSLMETEMEKLGLQGGWVLVYTSAIMLVLRLFAGSIIHRMSPLGLLAVSSFIAAIGLYYLSYSVGVTILIAATIYAFGKSYLWPLMLGVVSEQFPKGGALTLNVIAGLGMISAGVIGAGVLGFLQDKRADGNIAKYDAENNTSLYNTYLTEEKTSLFGEYQALDFEKFQRAPQEDKETISALQEDAKKVALRDIVVFPVIMLVSYLLLMLYFRRRGGYKVKVLDTGASTA</sequence>
<organism evidence="9 10">
    <name type="scientific">Parapedobacter composti</name>
    <dbReference type="NCBI Taxonomy" id="623281"/>
    <lineage>
        <taxon>Bacteria</taxon>
        <taxon>Pseudomonadati</taxon>
        <taxon>Bacteroidota</taxon>
        <taxon>Sphingobacteriia</taxon>
        <taxon>Sphingobacteriales</taxon>
        <taxon>Sphingobacteriaceae</taxon>
        <taxon>Parapedobacter</taxon>
    </lineage>
</organism>
<evidence type="ECO:0000313" key="10">
    <source>
        <dbReference type="Proteomes" id="UP000199577"/>
    </source>
</evidence>
<feature type="transmembrane region" description="Helical" evidence="7">
    <location>
        <begin position="276"/>
        <end position="296"/>
    </location>
</feature>
<feature type="transmembrane region" description="Helical" evidence="7">
    <location>
        <begin position="427"/>
        <end position="449"/>
    </location>
</feature>
<feature type="transmembrane region" description="Helical" evidence="7">
    <location>
        <begin position="60"/>
        <end position="82"/>
    </location>
</feature>
<evidence type="ECO:0000259" key="8">
    <source>
        <dbReference type="PROSITE" id="PS50850"/>
    </source>
</evidence>
<dbReference type="EMBL" id="FOLL01000001">
    <property type="protein sequence ID" value="SFB79267.1"/>
    <property type="molecule type" value="Genomic_DNA"/>
</dbReference>
<feature type="transmembrane region" description="Helical" evidence="7">
    <location>
        <begin position="184"/>
        <end position="206"/>
    </location>
</feature>
<dbReference type="Pfam" id="PF07690">
    <property type="entry name" value="MFS_1"/>
    <property type="match status" value="1"/>
</dbReference>
<gene>
    <name evidence="9" type="ORF">SAMN05421747_101148</name>
</gene>
<dbReference type="InterPro" id="IPR020846">
    <property type="entry name" value="MFS_dom"/>
</dbReference>
<keyword evidence="4 7" id="KW-0812">Transmembrane</keyword>
<feature type="transmembrane region" description="Helical" evidence="7">
    <location>
        <begin position="391"/>
        <end position="415"/>
    </location>
</feature>
<evidence type="ECO:0000256" key="5">
    <source>
        <dbReference type="ARBA" id="ARBA00022989"/>
    </source>
</evidence>
<feature type="transmembrane region" description="Helical" evidence="7">
    <location>
        <begin position="156"/>
        <end position="177"/>
    </location>
</feature>
<feature type="transmembrane region" description="Helical" evidence="7">
    <location>
        <begin position="212"/>
        <end position="229"/>
    </location>
</feature>
<feature type="transmembrane region" description="Helical" evidence="7">
    <location>
        <begin position="250"/>
        <end position="270"/>
    </location>
</feature>
<dbReference type="SUPFAM" id="SSF103473">
    <property type="entry name" value="MFS general substrate transporter"/>
    <property type="match status" value="1"/>
</dbReference>
<dbReference type="Proteomes" id="UP000199577">
    <property type="component" value="Unassembled WGS sequence"/>
</dbReference>
<dbReference type="Gene3D" id="1.20.1250.20">
    <property type="entry name" value="MFS general substrate transporter like domains"/>
    <property type="match status" value="2"/>
</dbReference>
<proteinExistence type="inferred from homology"/>
<feature type="transmembrane region" description="Helical" evidence="7">
    <location>
        <begin position="365"/>
        <end position="385"/>
    </location>
</feature>
<dbReference type="GO" id="GO:0016020">
    <property type="term" value="C:membrane"/>
    <property type="evidence" value="ECO:0007669"/>
    <property type="project" value="TreeGrafter"/>
</dbReference>
<dbReference type="PANTHER" id="PTHR23514">
    <property type="entry name" value="BYPASS OF STOP CODON PROTEIN 6"/>
    <property type="match status" value="1"/>
</dbReference>
<dbReference type="GO" id="GO:0012505">
    <property type="term" value="C:endomembrane system"/>
    <property type="evidence" value="ECO:0007669"/>
    <property type="project" value="UniProtKB-SubCell"/>
</dbReference>
<evidence type="ECO:0000256" key="1">
    <source>
        <dbReference type="ARBA" id="ARBA00004127"/>
    </source>
</evidence>
<dbReference type="InterPro" id="IPR036259">
    <property type="entry name" value="MFS_trans_sf"/>
</dbReference>
<keyword evidence="3" id="KW-0813">Transport</keyword>
<dbReference type="PROSITE" id="PS50850">
    <property type="entry name" value="MFS"/>
    <property type="match status" value="1"/>
</dbReference>
<evidence type="ECO:0000256" key="6">
    <source>
        <dbReference type="ARBA" id="ARBA00023136"/>
    </source>
</evidence>
<evidence type="ECO:0000313" key="9">
    <source>
        <dbReference type="EMBL" id="SFB79267.1"/>
    </source>
</evidence>
<protein>
    <submittedName>
        <fullName evidence="9">Major Facilitator Superfamily protein</fullName>
    </submittedName>
</protein>
<dbReference type="InterPro" id="IPR051788">
    <property type="entry name" value="MFS_Transporter"/>
</dbReference>
<comment type="subcellular location">
    <subcellularLocation>
        <location evidence="1">Endomembrane system</location>
        <topology evidence="1">Multi-pass membrane protein</topology>
    </subcellularLocation>
</comment>
<dbReference type="CDD" id="cd06174">
    <property type="entry name" value="MFS"/>
    <property type="match status" value="1"/>
</dbReference>
<keyword evidence="6 7" id="KW-0472">Membrane</keyword>
<feature type="transmembrane region" description="Helical" evidence="7">
    <location>
        <begin position="519"/>
        <end position="537"/>
    </location>
</feature>
<comment type="similarity">
    <text evidence="2">Belongs to the major facilitator superfamily.</text>
</comment>
<dbReference type="AlphaFoldDB" id="A0A1I1DWR8"/>
<keyword evidence="10" id="KW-1185">Reference proteome</keyword>
<evidence type="ECO:0000256" key="3">
    <source>
        <dbReference type="ARBA" id="ARBA00022448"/>
    </source>
</evidence>
<evidence type="ECO:0000256" key="7">
    <source>
        <dbReference type="SAM" id="Phobius"/>
    </source>
</evidence>
<reference evidence="9 10" key="1">
    <citation type="submission" date="2016-10" db="EMBL/GenBank/DDBJ databases">
        <authorList>
            <person name="de Groot N.N."/>
        </authorList>
    </citation>
    <scope>NUCLEOTIDE SEQUENCE [LARGE SCALE GENOMIC DNA]</scope>
    <source>
        <strain evidence="9 10">DSM 22900</strain>
    </source>
</reference>
<keyword evidence="5 7" id="KW-1133">Transmembrane helix</keyword>
<evidence type="ECO:0000256" key="2">
    <source>
        <dbReference type="ARBA" id="ARBA00008335"/>
    </source>
</evidence>
<feature type="domain" description="Major facilitator superfamily (MFS) profile" evidence="8">
    <location>
        <begin position="59"/>
        <end position="541"/>
    </location>
</feature>
<dbReference type="GO" id="GO:0022857">
    <property type="term" value="F:transmembrane transporter activity"/>
    <property type="evidence" value="ECO:0007669"/>
    <property type="project" value="InterPro"/>
</dbReference>
<dbReference type="InterPro" id="IPR011701">
    <property type="entry name" value="MFS"/>
</dbReference>
<accession>A0A1I1DWR8</accession>